<dbReference type="GO" id="GO:0005634">
    <property type="term" value="C:nucleus"/>
    <property type="evidence" value="ECO:0007669"/>
    <property type="project" value="UniProtKB-SubCell"/>
</dbReference>
<dbReference type="AlphaFoldDB" id="A0A8J1XSX7"/>
<gene>
    <name evidence="7" type="ORF">OFUS_LOCUS15341</name>
</gene>
<dbReference type="InterPro" id="IPR016024">
    <property type="entry name" value="ARM-type_fold"/>
</dbReference>
<dbReference type="GO" id="GO:0005737">
    <property type="term" value="C:cytoplasm"/>
    <property type="evidence" value="ECO:0007669"/>
    <property type="project" value="UniProtKB-SubCell"/>
</dbReference>
<evidence type="ECO:0000313" key="7">
    <source>
        <dbReference type="EMBL" id="CAH1790086.1"/>
    </source>
</evidence>
<dbReference type="GO" id="GO:0034657">
    <property type="term" value="C:GID complex"/>
    <property type="evidence" value="ECO:0007669"/>
    <property type="project" value="TreeGrafter"/>
</dbReference>
<keyword evidence="8" id="KW-1185">Reference proteome</keyword>
<evidence type="ECO:0000313" key="8">
    <source>
        <dbReference type="Proteomes" id="UP000749559"/>
    </source>
</evidence>
<evidence type="ECO:0000256" key="1">
    <source>
        <dbReference type="ARBA" id="ARBA00004123"/>
    </source>
</evidence>
<name>A0A8J1XSX7_OWEFU</name>
<evidence type="ECO:0000256" key="3">
    <source>
        <dbReference type="ARBA" id="ARBA00013746"/>
    </source>
</evidence>
<sequence length="667" mass="74358">MLLADMEVDGNPGFVDSLFTTETQQWLPSVRQIKNASIGNNKQKTSMMKCGIVPRLLQFMIDETSDIELRIESAVVLGSFAKGTKADIEMLLDYGCLSVLLKDISHPNLKYVEACLRCLRTIFTSEVASVDVIYQDLTIVPHMLSIISKSSCTQECITNILANCCTSALQQSVLCSNGIVSALAPLLCSDIYRVQMPTLKCFSQLCYQNQHVSLNVAMATHNGQSLPNMFVKLLARDKPLEMQMAAATCLAYIYRAGALNASDPMISLKSLPTLVRMCKRDKDITQRVKGAETLAYLIEVDIELQRIAAWSDHLILTMAEYLRYVESAEETNGNGSNKKEVQQEVSGEMKQAAFRVFASLGANDEDIRKRIIETENLMDHLVVGLYDESTKVQLSAVRCMHSLSRSVQQLRTSFSDHTVWKPLMKLLQNASEEVLTVASSTLCNLLLEFSPSKEPILESGAVELLVNLTKKENPALRVNGIWALMNMTFQADHKIKTQILNALGTDQLFCLLSDSNVDVLMKTLGLLRNLLSNKSVSQDIDDIMRQHGNDIMQAVILILEGDHPIDVKEQTLCILANVADGVNSKDFIMSNEDVLKKLMTYMIHANVRLQIAATFCISNLIWSEESGAFERQAKLREMGVQKLLQQLLSTNDTTLFDKVKTALQQFT</sequence>
<dbReference type="PANTHER" id="PTHR15651">
    <property type="entry name" value="ARMADILLO REPEAT-CONTAINING PROTEIN 8"/>
    <property type="match status" value="1"/>
</dbReference>
<evidence type="ECO:0000256" key="4">
    <source>
        <dbReference type="ARBA" id="ARBA00022490"/>
    </source>
</evidence>
<dbReference type="Proteomes" id="UP000749559">
    <property type="component" value="Unassembled WGS sequence"/>
</dbReference>
<evidence type="ECO:0000256" key="6">
    <source>
        <dbReference type="ARBA" id="ARBA00023242"/>
    </source>
</evidence>
<accession>A0A8J1XSX7</accession>
<dbReference type="GO" id="GO:0043161">
    <property type="term" value="P:proteasome-mediated ubiquitin-dependent protein catabolic process"/>
    <property type="evidence" value="ECO:0007669"/>
    <property type="project" value="TreeGrafter"/>
</dbReference>
<comment type="subcellular location">
    <subcellularLocation>
        <location evidence="2">Cytoplasm</location>
    </subcellularLocation>
    <subcellularLocation>
        <location evidence="1">Nucleus</location>
    </subcellularLocation>
</comment>
<dbReference type="InterPro" id="IPR038739">
    <property type="entry name" value="ARMC8/Vid28"/>
</dbReference>
<keyword evidence="4" id="KW-0963">Cytoplasm</keyword>
<dbReference type="PANTHER" id="PTHR15651:SF7">
    <property type="entry name" value="ARMADILLO REPEAT-CONTAINING PROTEIN 8"/>
    <property type="match status" value="1"/>
</dbReference>
<keyword evidence="6" id="KW-0539">Nucleus</keyword>
<keyword evidence="5" id="KW-0677">Repeat</keyword>
<dbReference type="SUPFAM" id="SSF48371">
    <property type="entry name" value="ARM repeat"/>
    <property type="match status" value="1"/>
</dbReference>
<organism evidence="7 8">
    <name type="scientific">Owenia fusiformis</name>
    <name type="common">Polychaete worm</name>
    <dbReference type="NCBI Taxonomy" id="6347"/>
    <lineage>
        <taxon>Eukaryota</taxon>
        <taxon>Metazoa</taxon>
        <taxon>Spiralia</taxon>
        <taxon>Lophotrochozoa</taxon>
        <taxon>Annelida</taxon>
        <taxon>Polychaeta</taxon>
        <taxon>Sedentaria</taxon>
        <taxon>Canalipalpata</taxon>
        <taxon>Sabellida</taxon>
        <taxon>Oweniida</taxon>
        <taxon>Oweniidae</taxon>
        <taxon>Owenia</taxon>
    </lineage>
</organism>
<evidence type="ECO:0000256" key="5">
    <source>
        <dbReference type="ARBA" id="ARBA00022737"/>
    </source>
</evidence>
<dbReference type="EMBL" id="CAIIXF020000007">
    <property type="protein sequence ID" value="CAH1790086.1"/>
    <property type="molecule type" value="Genomic_DNA"/>
</dbReference>
<evidence type="ECO:0000256" key="2">
    <source>
        <dbReference type="ARBA" id="ARBA00004496"/>
    </source>
</evidence>
<dbReference type="OrthoDB" id="5559898at2759"/>
<dbReference type="FunFam" id="1.25.10.10:FF:000070">
    <property type="entry name" value="armadillo repeat-containing protein 8 isoform X1"/>
    <property type="match status" value="1"/>
</dbReference>
<dbReference type="SMART" id="SM00185">
    <property type="entry name" value="ARM"/>
    <property type="match status" value="9"/>
</dbReference>
<proteinExistence type="predicted"/>
<protein>
    <recommendedName>
        <fullName evidence="3">Armadillo repeat-containing protein 8</fullName>
    </recommendedName>
</protein>
<dbReference type="InterPro" id="IPR011989">
    <property type="entry name" value="ARM-like"/>
</dbReference>
<dbReference type="FunFam" id="1.25.10.10:FF:000061">
    <property type="entry name" value="armadillo repeat-containing protein 8 isoform X1"/>
    <property type="match status" value="1"/>
</dbReference>
<comment type="caution">
    <text evidence="7">The sequence shown here is derived from an EMBL/GenBank/DDBJ whole genome shotgun (WGS) entry which is preliminary data.</text>
</comment>
<dbReference type="InterPro" id="IPR000225">
    <property type="entry name" value="Armadillo"/>
</dbReference>
<dbReference type="Gene3D" id="1.25.10.10">
    <property type="entry name" value="Leucine-rich Repeat Variant"/>
    <property type="match status" value="2"/>
</dbReference>
<reference evidence="7" key="1">
    <citation type="submission" date="2022-03" db="EMBL/GenBank/DDBJ databases">
        <authorList>
            <person name="Martin C."/>
        </authorList>
    </citation>
    <scope>NUCLEOTIDE SEQUENCE</scope>
</reference>